<dbReference type="Gene3D" id="2.60.120.290">
    <property type="entry name" value="Spermadhesin, CUB domain"/>
    <property type="match status" value="1"/>
</dbReference>
<evidence type="ECO:0000256" key="4">
    <source>
        <dbReference type="SAM" id="Phobius"/>
    </source>
</evidence>
<dbReference type="Proteomes" id="UP000663860">
    <property type="component" value="Unassembled WGS sequence"/>
</dbReference>
<keyword evidence="5" id="KW-0732">Signal</keyword>
<evidence type="ECO:0000313" key="8">
    <source>
        <dbReference type="EMBL" id="CAF3977707.1"/>
    </source>
</evidence>
<comment type="caution">
    <text evidence="2">Lacks conserved residue(s) required for the propagation of feature annotation.</text>
</comment>
<dbReference type="CDD" id="cd00041">
    <property type="entry name" value="CUB"/>
    <property type="match status" value="1"/>
</dbReference>
<evidence type="ECO:0000256" key="5">
    <source>
        <dbReference type="SAM" id="SignalP"/>
    </source>
</evidence>
<gene>
    <name evidence="7" type="ORF">IZO911_LOCUS18165</name>
    <name evidence="8" type="ORF">KXQ929_LOCUS27154</name>
</gene>
<dbReference type="AlphaFoldDB" id="A0A814HKT1"/>
<evidence type="ECO:0000256" key="1">
    <source>
        <dbReference type="ARBA" id="ARBA00023157"/>
    </source>
</evidence>
<dbReference type="Gene3D" id="2.60.120.740">
    <property type="match status" value="1"/>
</dbReference>
<accession>A0A814HKT1</accession>
<dbReference type="PROSITE" id="PS01180">
    <property type="entry name" value="CUB"/>
    <property type="match status" value="1"/>
</dbReference>
<evidence type="ECO:0000313" key="7">
    <source>
        <dbReference type="EMBL" id="CAF1010749.1"/>
    </source>
</evidence>
<keyword evidence="1" id="KW-1015">Disulfide bond</keyword>
<keyword evidence="4" id="KW-0812">Transmembrane</keyword>
<evidence type="ECO:0000259" key="6">
    <source>
        <dbReference type="PROSITE" id="PS01180"/>
    </source>
</evidence>
<feature type="chain" id="PRO_5035684414" description="CUB domain-containing protein" evidence="5">
    <location>
        <begin position="21"/>
        <end position="437"/>
    </location>
</feature>
<keyword evidence="4" id="KW-1133">Transmembrane helix</keyword>
<dbReference type="InterPro" id="IPR052129">
    <property type="entry name" value="Spermadhesin-Link_domain"/>
</dbReference>
<organism evidence="7 9">
    <name type="scientific">Adineta steineri</name>
    <dbReference type="NCBI Taxonomy" id="433720"/>
    <lineage>
        <taxon>Eukaryota</taxon>
        <taxon>Metazoa</taxon>
        <taxon>Spiralia</taxon>
        <taxon>Gnathifera</taxon>
        <taxon>Rotifera</taxon>
        <taxon>Eurotatoria</taxon>
        <taxon>Bdelloidea</taxon>
        <taxon>Adinetida</taxon>
        <taxon>Adinetidae</taxon>
        <taxon>Adineta</taxon>
    </lineage>
</organism>
<evidence type="ECO:0000256" key="3">
    <source>
        <dbReference type="SAM" id="MobiDB-lite"/>
    </source>
</evidence>
<feature type="signal peptide" evidence="5">
    <location>
        <begin position="1"/>
        <end position="20"/>
    </location>
</feature>
<sequence>MIPTHFCLFIIFNLLYYSHALQSGYTCETSVTLTCPSSRKMVILEVTYSSKCPDVNEQSNGTSVYPPARCIGYYREQASTQCNGKSSCTIDNNADQRPAFFVGKQANCAFKGQSINIEYSCIPDFYSSKLPRIDICSLQSLDEIKEGFIHTPNYPDNYPNNLSCLKKVPEPEAGHRLKIFAVDFNVESVSVIRSSNTVKLNDWLEINDNGEKFYDTRPPYTLLFDDVIEASLLFKSNMANTKQSYNGFLLYFIVTSVRRSRPSTTTTKTTTTIIETFANEDSTIIIQEKISALKIDNQRSNNTGLLLLVVLLSSILVIILCAFLLYRRRNDRRIRYLTETFNSFMSKRTKSVKFDSSENSDETDVNLKFDLSSTSSNEKSPSKHTIRNVQNSDHIYSQDPLENKNSLQKNDDKSDIYEYIDYDIVNHQIIKSNQNIV</sequence>
<proteinExistence type="predicted"/>
<evidence type="ECO:0000256" key="2">
    <source>
        <dbReference type="PROSITE-ProRule" id="PRU00059"/>
    </source>
</evidence>
<dbReference type="PANTHER" id="PTHR46908:SF8">
    <property type="entry name" value="C-TYPE LECTIN DOMAIN-CONTAINING PROTEIN"/>
    <property type="match status" value="1"/>
</dbReference>
<protein>
    <recommendedName>
        <fullName evidence="6">CUB domain-containing protein</fullName>
    </recommendedName>
</protein>
<feature type="transmembrane region" description="Helical" evidence="4">
    <location>
        <begin position="304"/>
        <end position="326"/>
    </location>
</feature>
<reference evidence="7" key="1">
    <citation type="submission" date="2021-02" db="EMBL/GenBank/DDBJ databases">
        <authorList>
            <person name="Nowell W R."/>
        </authorList>
    </citation>
    <scope>NUCLEOTIDE SEQUENCE</scope>
</reference>
<dbReference type="EMBL" id="CAJNOE010000173">
    <property type="protein sequence ID" value="CAF1010749.1"/>
    <property type="molecule type" value="Genomic_DNA"/>
</dbReference>
<feature type="domain" description="CUB" evidence="6">
    <location>
        <begin position="136"/>
        <end position="255"/>
    </location>
</feature>
<dbReference type="InterPro" id="IPR043159">
    <property type="entry name" value="Lectin_gal-bd_sf"/>
</dbReference>
<dbReference type="PANTHER" id="PTHR46908">
    <property type="entry name" value="CUBILIN-LIKE PROTEIN"/>
    <property type="match status" value="1"/>
</dbReference>
<dbReference type="CDD" id="cd22823">
    <property type="entry name" value="Gal_Rha_Lectin"/>
    <property type="match status" value="1"/>
</dbReference>
<dbReference type="Proteomes" id="UP000663868">
    <property type="component" value="Unassembled WGS sequence"/>
</dbReference>
<dbReference type="InterPro" id="IPR035914">
    <property type="entry name" value="Sperma_CUB_dom_sf"/>
</dbReference>
<comment type="caution">
    <text evidence="7">The sequence shown here is derived from an EMBL/GenBank/DDBJ whole genome shotgun (WGS) entry which is preliminary data.</text>
</comment>
<dbReference type="EMBL" id="CAJOBB010002538">
    <property type="protein sequence ID" value="CAF3977707.1"/>
    <property type="molecule type" value="Genomic_DNA"/>
</dbReference>
<dbReference type="SUPFAM" id="SSF49854">
    <property type="entry name" value="Spermadhesin, CUB domain"/>
    <property type="match status" value="1"/>
</dbReference>
<dbReference type="InterPro" id="IPR000859">
    <property type="entry name" value="CUB_dom"/>
</dbReference>
<evidence type="ECO:0000313" key="9">
    <source>
        <dbReference type="Proteomes" id="UP000663860"/>
    </source>
</evidence>
<feature type="region of interest" description="Disordered" evidence="3">
    <location>
        <begin position="371"/>
        <end position="409"/>
    </location>
</feature>
<name>A0A814HKT1_9BILA</name>
<keyword evidence="4" id="KW-0472">Membrane</keyword>